<reference evidence="19" key="1">
    <citation type="submission" date="2025-08" db="UniProtKB">
        <authorList>
            <consortium name="Ensembl"/>
        </authorList>
    </citation>
    <scope>IDENTIFICATION</scope>
</reference>
<evidence type="ECO:0000256" key="1">
    <source>
        <dbReference type="ARBA" id="ARBA00004651"/>
    </source>
</evidence>
<dbReference type="GO" id="GO:0007189">
    <property type="term" value="P:adenylate cyclase-activating G protein-coupled receptor signaling pathway"/>
    <property type="evidence" value="ECO:0007669"/>
    <property type="project" value="TreeGrafter"/>
</dbReference>
<dbReference type="SMART" id="SM00042">
    <property type="entry name" value="CUB"/>
    <property type="match status" value="1"/>
</dbReference>
<dbReference type="Pfam" id="PF01825">
    <property type="entry name" value="GPS"/>
    <property type="match status" value="1"/>
</dbReference>
<comment type="caution">
    <text evidence="14">Lacks conserved residue(s) required for the propagation of feature annotation.</text>
</comment>
<dbReference type="InterPro" id="IPR046338">
    <property type="entry name" value="GAIN_dom_sf"/>
</dbReference>
<keyword evidence="6" id="KW-0378">Hydrolase</keyword>
<comment type="subcellular location">
    <subcellularLocation>
        <location evidence="1">Cell membrane</location>
        <topology evidence="1">Multi-pass membrane protein</topology>
    </subcellularLocation>
</comment>
<dbReference type="Ensembl" id="ENSLLET00000034110.1">
    <property type="protein sequence ID" value="ENSLLEP00000032847.1"/>
    <property type="gene ID" value="ENSLLEG00000020412.1"/>
</dbReference>
<dbReference type="Gene3D" id="2.60.220.50">
    <property type="match status" value="1"/>
</dbReference>
<evidence type="ECO:0000256" key="4">
    <source>
        <dbReference type="ARBA" id="ARBA00022670"/>
    </source>
</evidence>
<dbReference type="InterPro" id="IPR000859">
    <property type="entry name" value="CUB_dom"/>
</dbReference>
<dbReference type="InterPro" id="IPR000203">
    <property type="entry name" value="GPS"/>
</dbReference>
<dbReference type="GO" id="GO:0005886">
    <property type="term" value="C:plasma membrane"/>
    <property type="evidence" value="ECO:0007669"/>
    <property type="project" value="TreeGrafter"/>
</dbReference>
<dbReference type="PROSITE" id="PS01180">
    <property type="entry name" value="CUB"/>
    <property type="match status" value="1"/>
</dbReference>
<evidence type="ECO:0000256" key="6">
    <source>
        <dbReference type="ARBA" id="ARBA00022801"/>
    </source>
</evidence>
<evidence type="ECO:0000256" key="7">
    <source>
        <dbReference type="ARBA" id="ARBA00022989"/>
    </source>
</evidence>
<evidence type="ECO:0000259" key="16">
    <source>
        <dbReference type="PROSITE" id="PS01180"/>
    </source>
</evidence>
<keyword evidence="13" id="KW-0807">Transducer</keyword>
<dbReference type="GO" id="GO:0004930">
    <property type="term" value="F:G protein-coupled receptor activity"/>
    <property type="evidence" value="ECO:0007669"/>
    <property type="project" value="TreeGrafter"/>
</dbReference>
<evidence type="ECO:0000313" key="19">
    <source>
        <dbReference type="Ensembl" id="ENSLLEP00000032847.1"/>
    </source>
</evidence>
<dbReference type="GO" id="GO:0008233">
    <property type="term" value="F:peptidase activity"/>
    <property type="evidence" value="ECO:0007669"/>
    <property type="project" value="UniProtKB-KW"/>
</dbReference>
<evidence type="ECO:0000256" key="2">
    <source>
        <dbReference type="ARBA" id="ARBA00007343"/>
    </source>
</evidence>
<dbReference type="Gene3D" id="2.60.120.290">
    <property type="entry name" value="Spermadhesin, CUB domain"/>
    <property type="match status" value="1"/>
</dbReference>
<organism evidence="19 20">
    <name type="scientific">Leptobrachium leishanense</name>
    <name type="common">Leishan spiny toad</name>
    <dbReference type="NCBI Taxonomy" id="445787"/>
    <lineage>
        <taxon>Eukaryota</taxon>
        <taxon>Metazoa</taxon>
        <taxon>Chordata</taxon>
        <taxon>Craniata</taxon>
        <taxon>Vertebrata</taxon>
        <taxon>Euteleostomi</taxon>
        <taxon>Amphibia</taxon>
        <taxon>Batrachia</taxon>
        <taxon>Anura</taxon>
        <taxon>Pelobatoidea</taxon>
        <taxon>Megophryidae</taxon>
        <taxon>Leptobrachium</taxon>
    </lineage>
</organism>
<evidence type="ECO:0000256" key="9">
    <source>
        <dbReference type="ARBA" id="ARBA00023136"/>
    </source>
</evidence>
<evidence type="ECO:0000313" key="20">
    <source>
        <dbReference type="Proteomes" id="UP000694569"/>
    </source>
</evidence>
<dbReference type="FunFam" id="2.60.120.290:FF:000013">
    <property type="entry name" value="Membrane frizzled-related protein"/>
    <property type="match status" value="1"/>
</dbReference>
<evidence type="ECO:0000256" key="11">
    <source>
        <dbReference type="ARBA" id="ARBA00023170"/>
    </source>
</evidence>
<keyword evidence="12" id="KW-0325">Glycoprotein</keyword>
<protein>
    <submittedName>
        <fullName evidence="19">Uncharacterized protein</fullName>
    </submittedName>
</protein>
<keyword evidence="4" id="KW-0645">Protease</keyword>
<dbReference type="SUPFAM" id="SSF49899">
    <property type="entry name" value="Concanavalin A-like lectins/glucanases"/>
    <property type="match status" value="1"/>
</dbReference>
<feature type="domain" description="Pentraxin (PTX)" evidence="18">
    <location>
        <begin position="163"/>
        <end position="364"/>
    </location>
</feature>
<evidence type="ECO:0000259" key="18">
    <source>
        <dbReference type="PROSITE" id="PS51828"/>
    </source>
</evidence>
<dbReference type="Pfam" id="PF26574">
    <property type="entry name" value="GAIN_ADGRG2"/>
    <property type="match status" value="1"/>
</dbReference>
<keyword evidence="11" id="KW-0675">Receptor</keyword>
<evidence type="ECO:0000256" key="13">
    <source>
        <dbReference type="ARBA" id="ARBA00023224"/>
    </source>
</evidence>
<evidence type="ECO:0000256" key="12">
    <source>
        <dbReference type="ARBA" id="ARBA00023180"/>
    </source>
</evidence>
<feature type="domain" description="GAIN-B" evidence="17">
    <location>
        <begin position="797"/>
        <end position="978"/>
    </location>
</feature>
<feature type="region of interest" description="Disordered" evidence="15">
    <location>
        <begin position="445"/>
        <end position="469"/>
    </location>
</feature>
<dbReference type="PANTHER" id="PTHR12011:SF290">
    <property type="entry name" value="ADHESION G-PROTEIN COUPLED RECEPTOR G6"/>
    <property type="match status" value="1"/>
</dbReference>
<keyword evidence="20" id="KW-1185">Reference proteome</keyword>
<dbReference type="GO" id="GO:0060347">
    <property type="term" value="P:heart trabecula formation"/>
    <property type="evidence" value="ECO:0007669"/>
    <property type="project" value="TreeGrafter"/>
</dbReference>
<evidence type="ECO:0000256" key="15">
    <source>
        <dbReference type="SAM" id="MobiDB-lite"/>
    </source>
</evidence>
<dbReference type="InterPro" id="IPR013320">
    <property type="entry name" value="ConA-like_dom_sf"/>
</dbReference>
<dbReference type="InterPro" id="IPR057333">
    <property type="entry name" value="SEA_Gpr126"/>
</dbReference>
<dbReference type="InterPro" id="IPR058857">
    <property type="entry name" value="GAIN_ADGRG2/6"/>
</dbReference>
<dbReference type="GeneTree" id="ENSGT00940000155621"/>
<evidence type="ECO:0000256" key="14">
    <source>
        <dbReference type="PROSITE-ProRule" id="PRU00059"/>
    </source>
</evidence>
<dbReference type="PROSITE" id="PS51828">
    <property type="entry name" value="PTX_2"/>
    <property type="match status" value="1"/>
</dbReference>
<proteinExistence type="inferred from homology"/>
<feature type="domain" description="CUB" evidence="16">
    <location>
        <begin position="51"/>
        <end position="159"/>
    </location>
</feature>
<keyword evidence="10 14" id="KW-1015">Disulfide bond</keyword>
<dbReference type="GO" id="GO:0006508">
    <property type="term" value="P:proteolysis"/>
    <property type="evidence" value="ECO:0007669"/>
    <property type="project" value="UniProtKB-KW"/>
</dbReference>
<evidence type="ECO:0000256" key="5">
    <source>
        <dbReference type="ARBA" id="ARBA00022692"/>
    </source>
</evidence>
<dbReference type="GO" id="GO:0022011">
    <property type="term" value="P:myelination in peripheral nervous system"/>
    <property type="evidence" value="ECO:0007669"/>
    <property type="project" value="TreeGrafter"/>
</dbReference>
<dbReference type="Pfam" id="PF00431">
    <property type="entry name" value="CUB"/>
    <property type="match status" value="1"/>
</dbReference>
<evidence type="ECO:0000259" key="17">
    <source>
        <dbReference type="PROSITE" id="PS50221"/>
    </source>
</evidence>
<dbReference type="GO" id="GO:0043236">
    <property type="term" value="F:laminin binding"/>
    <property type="evidence" value="ECO:0007669"/>
    <property type="project" value="TreeGrafter"/>
</dbReference>
<dbReference type="InterPro" id="IPR057244">
    <property type="entry name" value="GAIN_B"/>
</dbReference>
<name>A0A8C5Q4K8_9ANUR</name>
<dbReference type="SMART" id="SM00303">
    <property type="entry name" value="GPS"/>
    <property type="match status" value="1"/>
</dbReference>
<keyword evidence="9" id="KW-0472">Membrane</keyword>
<accession>A0A8C5Q4K8</accession>
<dbReference type="OrthoDB" id="10037534at2759"/>
<dbReference type="InterPro" id="IPR001759">
    <property type="entry name" value="PTX_dom"/>
</dbReference>
<evidence type="ECO:0000256" key="10">
    <source>
        <dbReference type="ARBA" id="ARBA00023157"/>
    </source>
</evidence>
<dbReference type="CDD" id="cd00041">
    <property type="entry name" value="CUB"/>
    <property type="match status" value="1"/>
</dbReference>
<keyword evidence="8" id="KW-0297">G-protein coupled receptor</keyword>
<dbReference type="AlphaFoldDB" id="A0A8C5Q4K8"/>
<reference evidence="19" key="2">
    <citation type="submission" date="2025-09" db="UniProtKB">
        <authorList>
            <consortium name="Ensembl"/>
        </authorList>
    </citation>
    <scope>IDENTIFICATION</scope>
</reference>
<keyword evidence="5" id="KW-0812">Transmembrane</keyword>
<sequence length="1003" mass="110335">MKGHQIWHANMTPPMSGMWCKHWKRKMQHVLYFIILYFACTQHSVLCCTSCKLTLTSPSGHFTSPCYPQLYPNIQDCKWTIQAPPGFIIQVTFVDFDIEEAQNCMYDSLSINNGESTSKFCGVTAKGMAFHSAGNEMILTFVSDFSIQKKGFNATYKHVAVSLRNQKVIVPQNQSSIVSISSKVSIPTLNEVTVCFEATKYSNRTEDWKAFSYWSSSSDHFSFGKTASGHFVLISGVQCDLDTVLPLLPNGEFFIDSFQQICIVWNSLSDVLGVRTKSIYQNISCPGIKDLSIPGQGNLILGTYEINMGPLQGDIYNFRLWSTAMDSATLSNLSCDEKGNIVNWENEFWNIPSWARKAESKLSCGTSLPTIPSAEPTTCEKLAGVCQATVTSIVTPSTTTNTHPTTNTPAFHATSVRYVSSLLPTLSTYTTDNIATYNTQTEVVSAPLPSSPSPVNTSTSITSGSMKPEVATSHLPPVLSTVSIINNIATNNSQPVTVTSATTTMITTNMTDTNSTDPPTPAGTFYRISITVVNSSTNNETTVQSLVYSWLNRSLQNWNYTIFVVNVSIKSNERSARDLETVIMKSKLQNNGRSRRDASNLNTESFVIWALLVYNNTNNITLQNETIYQKLYEQNKTIDGVLSVQSVTVYQVEKCKAEESPSSYHWPVTSPTVTQIIQCPKSPGNYASRTCFVGLFYGDSHWGPPDHKNCTASAGALANELLNLTTGQKLDAEKVNDFVQTLKKIVNEADIDTSLGSTVVNVFSNILGSSDNALYTSSSEALKTIEALALKLQFTGQSVSISSPNLALGISRVNTTTYSGSTFSVGSQSNNSDFQIDMEKNQTTPLASVVLPSTLLSQINESDKYTVSRAQFMFFNKVGLFQDHLSNISSYIVACSIGNLTIRDLKEPVKITVKHTAPLPNNTPRTCVFWDANLYKSAGGWNKTGCDVSENESSDNETVCLCNHLTHFGILMVSLKWTDQLAEDKVLQYPTKKDKKNQMLPAS</sequence>
<comment type="similarity">
    <text evidence="2">Belongs to the G-protein coupled receptor 2 family. Adhesion G-protein coupled receptor (ADGR) subfamily.</text>
</comment>
<dbReference type="Proteomes" id="UP000694569">
    <property type="component" value="Unplaced"/>
</dbReference>
<evidence type="ECO:0000256" key="3">
    <source>
        <dbReference type="ARBA" id="ARBA00022475"/>
    </source>
</evidence>
<dbReference type="PANTHER" id="PTHR12011">
    <property type="entry name" value="ADHESION G-PROTEIN COUPLED RECEPTOR"/>
    <property type="match status" value="1"/>
</dbReference>
<dbReference type="PROSITE" id="PS50221">
    <property type="entry name" value="GAIN_B"/>
    <property type="match status" value="1"/>
</dbReference>
<evidence type="ECO:0000256" key="8">
    <source>
        <dbReference type="ARBA" id="ARBA00023040"/>
    </source>
</evidence>
<dbReference type="InterPro" id="IPR035914">
    <property type="entry name" value="Sperma_CUB_dom_sf"/>
</dbReference>
<keyword evidence="7" id="KW-1133">Transmembrane helix</keyword>
<dbReference type="SUPFAM" id="SSF49854">
    <property type="entry name" value="Spermadhesin, CUB domain"/>
    <property type="match status" value="1"/>
</dbReference>
<dbReference type="Pfam" id="PF25307">
    <property type="entry name" value="SEA_Gpr126"/>
    <property type="match status" value="1"/>
</dbReference>
<keyword evidence="3" id="KW-1003">Cell membrane</keyword>
<dbReference type="Gene3D" id="2.60.120.200">
    <property type="match status" value="1"/>
</dbReference>
<feature type="compositionally biased region" description="Low complexity" evidence="15">
    <location>
        <begin position="445"/>
        <end position="463"/>
    </location>
</feature>
<feature type="disulfide bond" evidence="14">
    <location>
        <begin position="104"/>
        <end position="121"/>
    </location>
</feature>